<evidence type="ECO:0000256" key="1">
    <source>
        <dbReference type="SAM" id="MobiDB-lite"/>
    </source>
</evidence>
<feature type="compositionally biased region" description="Acidic residues" evidence="1">
    <location>
        <begin position="39"/>
        <end position="59"/>
    </location>
</feature>
<sequence>MNNSLYERGKIGKVKEIVHKRDKKDSAAAIRHLRRAYDYVDEDSDDDDDDDDDGDDVDGDGFGGLQVDNCNVNVGRSVLRKRVQRVPWSPRRSDQMDGSRAWRCQKQ</sequence>
<evidence type="ECO:0000313" key="3">
    <source>
        <dbReference type="Proteomes" id="UP000629468"/>
    </source>
</evidence>
<feature type="region of interest" description="Disordered" evidence="1">
    <location>
        <begin position="85"/>
        <end position="107"/>
    </location>
</feature>
<name>A0A8H7C8Z3_AGABI</name>
<comment type="caution">
    <text evidence="2">The sequence shown here is derived from an EMBL/GenBank/DDBJ whole genome shotgun (WGS) entry which is preliminary data.</text>
</comment>
<protein>
    <submittedName>
        <fullName evidence="2">Uncharacterized protein</fullName>
    </submittedName>
</protein>
<accession>A0A8H7C8Z3</accession>
<proteinExistence type="predicted"/>
<feature type="region of interest" description="Disordered" evidence="1">
    <location>
        <begin position="39"/>
        <end position="68"/>
    </location>
</feature>
<organism evidence="2 3">
    <name type="scientific">Agaricus bisporus var. burnettii</name>
    <dbReference type="NCBI Taxonomy" id="192524"/>
    <lineage>
        <taxon>Eukaryota</taxon>
        <taxon>Fungi</taxon>
        <taxon>Dikarya</taxon>
        <taxon>Basidiomycota</taxon>
        <taxon>Agaricomycotina</taxon>
        <taxon>Agaricomycetes</taxon>
        <taxon>Agaricomycetidae</taxon>
        <taxon>Agaricales</taxon>
        <taxon>Agaricineae</taxon>
        <taxon>Agaricaceae</taxon>
        <taxon>Agaricus</taxon>
    </lineage>
</organism>
<gene>
    <name evidence="2" type="ORF">Agabi119p4_6746</name>
</gene>
<reference evidence="2 3" key="1">
    <citation type="journal article" name="Sci. Rep.">
        <title>Telomere-to-telomere assembled and centromere annotated genomes of the two main subspecies of the button mushroom Agaricus bisporus reveal especially polymorphic chromosome ends.</title>
        <authorList>
            <person name="Sonnenberg A.S.M."/>
            <person name="Sedaghat-Telgerd N."/>
            <person name="Lavrijssen B."/>
            <person name="Ohm R.A."/>
            <person name="Hendrickx P.M."/>
            <person name="Scholtmeijer K."/>
            <person name="Baars J.J.P."/>
            <person name="van Peer A."/>
        </authorList>
    </citation>
    <scope>NUCLEOTIDE SEQUENCE [LARGE SCALE GENOMIC DNA]</scope>
    <source>
        <strain evidence="2 3">H119_p4</strain>
    </source>
</reference>
<dbReference type="Proteomes" id="UP000629468">
    <property type="component" value="Unassembled WGS sequence"/>
</dbReference>
<evidence type="ECO:0000313" key="2">
    <source>
        <dbReference type="EMBL" id="KAF7770772.1"/>
    </source>
</evidence>
<dbReference type="EMBL" id="JABXXO010000009">
    <property type="protein sequence ID" value="KAF7770772.1"/>
    <property type="molecule type" value="Genomic_DNA"/>
</dbReference>
<dbReference type="AlphaFoldDB" id="A0A8H7C8Z3"/>